<reference evidence="11 12" key="1">
    <citation type="submission" date="2018-12" db="EMBL/GenBank/DDBJ databases">
        <authorList>
            <consortium name="Pathogen Informatics"/>
        </authorList>
    </citation>
    <scope>NUCLEOTIDE SEQUENCE [LARGE SCALE GENOMIC DNA]</scope>
    <source>
        <strain evidence="11 12">NCTC10207</strain>
    </source>
</reference>
<dbReference type="GO" id="GO:0006302">
    <property type="term" value="P:double-strand break repair"/>
    <property type="evidence" value="ECO:0007669"/>
    <property type="project" value="TreeGrafter"/>
</dbReference>
<comment type="similarity">
    <text evidence="2 8">Belongs to the RecO family.</text>
</comment>
<dbReference type="InterPro" id="IPR037278">
    <property type="entry name" value="ARFGAP/RecO"/>
</dbReference>
<evidence type="ECO:0000259" key="10">
    <source>
        <dbReference type="Pfam" id="PF11967"/>
    </source>
</evidence>
<dbReference type="Gene3D" id="2.40.50.140">
    <property type="entry name" value="Nucleic acid-binding proteins"/>
    <property type="match status" value="1"/>
</dbReference>
<dbReference type="InterPro" id="IPR042242">
    <property type="entry name" value="RecO_C"/>
</dbReference>
<dbReference type="InterPro" id="IPR022572">
    <property type="entry name" value="DNA_rep/recomb_RecO_N"/>
</dbReference>
<evidence type="ECO:0000256" key="7">
    <source>
        <dbReference type="ARBA" id="ARBA00033409"/>
    </source>
</evidence>
<feature type="domain" description="DNA replication/recombination mediator RecO N-terminal" evidence="10">
    <location>
        <begin position="23"/>
        <end position="99"/>
    </location>
</feature>
<gene>
    <name evidence="8 11" type="primary">recO</name>
    <name evidence="11" type="ORF">NCTC10207_01124</name>
</gene>
<organism evidence="11 12">
    <name type="scientific">Rothia aeria</name>
    <dbReference type="NCBI Taxonomy" id="172042"/>
    <lineage>
        <taxon>Bacteria</taxon>
        <taxon>Bacillati</taxon>
        <taxon>Actinomycetota</taxon>
        <taxon>Actinomycetes</taxon>
        <taxon>Micrococcales</taxon>
        <taxon>Micrococcaceae</taxon>
        <taxon>Rothia</taxon>
    </lineage>
</organism>
<evidence type="ECO:0000256" key="5">
    <source>
        <dbReference type="ARBA" id="ARBA00023172"/>
    </source>
</evidence>
<evidence type="ECO:0000256" key="1">
    <source>
        <dbReference type="ARBA" id="ARBA00003065"/>
    </source>
</evidence>
<dbReference type="SUPFAM" id="SSF50249">
    <property type="entry name" value="Nucleic acid-binding proteins"/>
    <property type="match status" value="1"/>
</dbReference>
<dbReference type="InterPro" id="IPR012340">
    <property type="entry name" value="NA-bd_OB-fold"/>
</dbReference>
<protein>
    <recommendedName>
        <fullName evidence="3 8">DNA repair protein RecO</fullName>
    </recommendedName>
    <alternativeName>
        <fullName evidence="7 8">Recombination protein O</fullName>
    </alternativeName>
</protein>
<dbReference type="Gene3D" id="1.20.1440.120">
    <property type="entry name" value="Recombination protein O, C-terminal domain"/>
    <property type="match status" value="1"/>
</dbReference>
<dbReference type="SUPFAM" id="SSF57863">
    <property type="entry name" value="ArfGap/RecO-like zinc finger"/>
    <property type="match status" value="1"/>
</dbReference>
<dbReference type="GO" id="GO:0043590">
    <property type="term" value="C:bacterial nucleoid"/>
    <property type="evidence" value="ECO:0007669"/>
    <property type="project" value="TreeGrafter"/>
</dbReference>
<dbReference type="PANTHER" id="PTHR33991">
    <property type="entry name" value="DNA REPAIR PROTEIN RECO"/>
    <property type="match status" value="1"/>
</dbReference>
<feature type="compositionally biased region" description="Low complexity" evidence="9">
    <location>
        <begin position="8"/>
        <end position="21"/>
    </location>
</feature>
<evidence type="ECO:0000256" key="6">
    <source>
        <dbReference type="ARBA" id="ARBA00023204"/>
    </source>
</evidence>
<dbReference type="Pfam" id="PF02565">
    <property type="entry name" value="RecO_C"/>
    <property type="match status" value="1"/>
</dbReference>
<name>A0A7Z9D4W1_9MICC</name>
<dbReference type="GO" id="GO:0006310">
    <property type="term" value="P:DNA recombination"/>
    <property type="evidence" value="ECO:0007669"/>
    <property type="project" value="UniProtKB-UniRule"/>
</dbReference>
<dbReference type="InterPro" id="IPR003717">
    <property type="entry name" value="RecO"/>
</dbReference>
<sequence length="268" mass="29465">MTTPSPPKTTSTTNKPTVSTPKTYTDHALILRTQNLGEADRIIIMLTRNNGITHAVAKSIRKPNSKFGARLEPYMHVALSLTQGRGTLRTITQTTTLHAYTAPIMGDYTAYTTAAVIAETCETLTTNTPPEETPPHYTLTHGALATLAHKKHHPHHILARYLTQAMQLAGWPLTTNTCIHCGTPTPTSYHTPHGTLCPTCAHTTTTPLTPLNTQETTYLNALTSGHWDTIDKTPTHTTQKILNLILNTTQYHLETPLKTLTHLETKTP</sequence>
<dbReference type="NCBIfam" id="TIGR00613">
    <property type="entry name" value="reco"/>
    <property type="match status" value="1"/>
</dbReference>
<dbReference type="HAMAP" id="MF_00201">
    <property type="entry name" value="RecO"/>
    <property type="match status" value="1"/>
</dbReference>
<evidence type="ECO:0000256" key="3">
    <source>
        <dbReference type="ARBA" id="ARBA00021310"/>
    </source>
</evidence>
<evidence type="ECO:0000256" key="2">
    <source>
        <dbReference type="ARBA" id="ARBA00007452"/>
    </source>
</evidence>
<evidence type="ECO:0000256" key="4">
    <source>
        <dbReference type="ARBA" id="ARBA00022763"/>
    </source>
</evidence>
<comment type="function">
    <text evidence="1 8">Involved in DNA repair and RecF pathway recombination.</text>
</comment>
<dbReference type="EMBL" id="LR134479">
    <property type="protein sequence ID" value="VEI23027.1"/>
    <property type="molecule type" value="Genomic_DNA"/>
</dbReference>
<evidence type="ECO:0000313" key="11">
    <source>
        <dbReference type="EMBL" id="VEI23027.1"/>
    </source>
</evidence>
<evidence type="ECO:0000256" key="9">
    <source>
        <dbReference type="SAM" id="MobiDB-lite"/>
    </source>
</evidence>
<evidence type="ECO:0000313" key="12">
    <source>
        <dbReference type="Proteomes" id="UP000282386"/>
    </source>
</evidence>
<dbReference type="AlphaFoldDB" id="A0A7Z9D4W1"/>
<dbReference type="PANTHER" id="PTHR33991:SF1">
    <property type="entry name" value="DNA REPAIR PROTEIN RECO"/>
    <property type="match status" value="1"/>
</dbReference>
<keyword evidence="4 8" id="KW-0227">DNA damage</keyword>
<proteinExistence type="inferred from homology"/>
<keyword evidence="6 8" id="KW-0234">DNA repair</keyword>
<dbReference type="Pfam" id="PF11967">
    <property type="entry name" value="RecO_N"/>
    <property type="match status" value="1"/>
</dbReference>
<accession>A0A7Z9D4W1</accession>
<evidence type="ECO:0000256" key="8">
    <source>
        <dbReference type="HAMAP-Rule" id="MF_00201"/>
    </source>
</evidence>
<keyword evidence="5 8" id="KW-0233">DNA recombination</keyword>
<feature type="region of interest" description="Disordered" evidence="9">
    <location>
        <begin position="1"/>
        <end position="21"/>
    </location>
</feature>
<dbReference type="Proteomes" id="UP000282386">
    <property type="component" value="Chromosome"/>
</dbReference>